<gene>
    <name evidence="2" type="ORF">C426_0974</name>
</gene>
<dbReference type="eggNOG" id="ENOG50308E3">
    <property type="taxonomic scope" value="Bacteria"/>
</dbReference>
<organism evidence="2 3">
    <name type="scientific">Lactococcus garvieae DCC43</name>
    <dbReference type="NCBI Taxonomy" id="1231377"/>
    <lineage>
        <taxon>Bacteria</taxon>
        <taxon>Bacillati</taxon>
        <taxon>Bacillota</taxon>
        <taxon>Bacilli</taxon>
        <taxon>Lactobacillales</taxon>
        <taxon>Streptococcaceae</taxon>
        <taxon>Lactococcus</taxon>
    </lineage>
</organism>
<dbReference type="AlphaFoldDB" id="K2NVT7"/>
<protein>
    <recommendedName>
        <fullName evidence="4">Lipoprotein</fullName>
    </recommendedName>
</protein>
<accession>K2NVT7</accession>
<keyword evidence="1" id="KW-0732">Signal</keyword>
<dbReference type="PROSITE" id="PS51257">
    <property type="entry name" value="PROKAR_LIPOPROTEIN"/>
    <property type="match status" value="1"/>
</dbReference>
<dbReference type="EMBL" id="AMQS01000012">
    <property type="protein sequence ID" value="EKF51648.1"/>
    <property type="molecule type" value="Genomic_DNA"/>
</dbReference>
<dbReference type="Proteomes" id="UP000006787">
    <property type="component" value="Unassembled WGS sequence"/>
</dbReference>
<evidence type="ECO:0000313" key="2">
    <source>
        <dbReference type="EMBL" id="EKF51648.1"/>
    </source>
</evidence>
<evidence type="ECO:0000256" key="1">
    <source>
        <dbReference type="SAM" id="SignalP"/>
    </source>
</evidence>
<proteinExistence type="predicted"/>
<comment type="caution">
    <text evidence="2">The sequence shown here is derived from an EMBL/GenBank/DDBJ whole genome shotgun (WGS) entry which is preliminary data.</text>
</comment>
<name>K2NVT7_9LACT</name>
<feature type="chain" id="PRO_5039263811" description="Lipoprotein" evidence="1">
    <location>
        <begin position="20"/>
        <end position="325"/>
    </location>
</feature>
<dbReference type="PATRIC" id="fig|1231377.3.peg.975"/>
<sequence length="325" mass="36384">MKKFLIIGLSVFSMLLLTACTKTQQFSLSGEWVSFSGNKIDLPHGNSAAASKKILEFTASTSDKISFTKDKVKLYGHEFDYKLDKKQKKIATETYTYGYQMQESQDILKFGAEGTSESEWTTYYRVGSKAEKEKQEEIKKEASKDEESVTKLNQTWLEKANQIDTLLKEALVGTWSGYFTSVPTTGLGVAWAPGIETISFDQNSKVSFHASSDDLTNFDSEKMNNSHANYQINGILGLEPSEVIPKDPEKILRIINKLSFEEIFNRIKLITFSYDVTTQAGTISQSLSPMKVVYEDGKLNIDEVLLITQCGDEGVQISGDISRVE</sequence>
<evidence type="ECO:0008006" key="4">
    <source>
        <dbReference type="Google" id="ProtNLM"/>
    </source>
</evidence>
<dbReference type="RefSeq" id="WP_003135410.1">
    <property type="nucleotide sequence ID" value="NZ_AMQS01000012.1"/>
</dbReference>
<reference evidence="2 3" key="1">
    <citation type="journal article" date="2012" name="J. Bacteriol.">
        <title>Genome Sequence of the Bacteriocin-Producing Strain Lactococcus garvieae DCC43.</title>
        <authorList>
            <person name="Gabrielsen C."/>
            <person name="Brede D.A."/>
            <person name="Hernandez P.E."/>
            <person name="Nes I.F."/>
            <person name="Diep D.B."/>
        </authorList>
    </citation>
    <scope>NUCLEOTIDE SEQUENCE [LARGE SCALE GENOMIC DNA]</scope>
    <source>
        <strain evidence="2 3">DCC43</strain>
    </source>
</reference>
<feature type="signal peptide" evidence="1">
    <location>
        <begin position="1"/>
        <end position="19"/>
    </location>
</feature>
<evidence type="ECO:0000313" key="3">
    <source>
        <dbReference type="Proteomes" id="UP000006787"/>
    </source>
</evidence>